<protein>
    <submittedName>
        <fullName evidence="1">Uncharacterized protein</fullName>
    </submittedName>
</protein>
<evidence type="ECO:0000313" key="1">
    <source>
        <dbReference type="EMBL" id="PSN81830.1"/>
    </source>
</evidence>
<feature type="non-terminal residue" evidence="1">
    <location>
        <position position="1"/>
    </location>
</feature>
<dbReference type="EMBL" id="NEXC01000139">
    <property type="protein sequence ID" value="PSN81830.1"/>
    <property type="molecule type" value="Genomic_DNA"/>
</dbReference>
<sequence length="86" mass="9421">LQAAQASVQKFESHPFPLFIFRVAPSAIAESSSASNAISGNQTLSTPKSSRMDTAFWIVAGWKTSDLRAKPTFNADATKPKRMKEY</sequence>
<evidence type="ECO:0000313" key="2">
    <source>
        <dbReference type="Proteomes" id="UP000240880"/>
    </source>
</evidence>
<accession>A0A2R6A612</accession>
<dbReference type="AlphaFoldDB" id="A0A2R6A612"/>
<gene>
    <name evidence="1" type="ORF">B9Q01_09905</name>
</gene>
<comment type="caution">
    <text evidence="1">The sequence shown here is derived from an EMBL/GenBank/DDBJ whole genome shotgun (WGS) entry which is preliminary data.</text>
</comment>
<proteinExistence type="predicted"/>
<dbReference type="Proteomes" id="UP000240880">
    <property type="component" value="Unassembled WGS sequence"/>
</dbReference>
<reference evidence="1 2" key="1">
    <citation type="submission" date="2017-04" db="EMBL/GenBank/DDBJ databases">
        <title>Novel microbial lineages endemic to geothermal iron-oxide mats fill important gaps in the evolutionary history of Archaea.</title>
        <authorList>
            <person name="Jay Z.J."/>
            <person name="Beam J.P."/>
            <person name="Dlakic M."/>
            <person name="Rusch D.B."/>
            <person name="Kozubal M.A."/>
            <person name="Inskeep W.P."/>
        </authorList>
    </citation>
    <scope>NUCLEOTIDE SEQUENCE [LARGE SCALE GENOMIC DNA]</scope>
    <source>
        <strain evidence="1">OSP_D</strain>
    </source>
</reference>
<organism evidence="1 2">
    <name type="scientific">Candidatus Marsarchaeota G1 archaeon OSP_D</name>
    <dbReference type="NCBI Taxonomy" id="1978155"/>
    <lineage>
        <taxon>Archaea</taxon>
        <taxon>Candidatus Marsarchaeota</taxon>
        <taxon>Candidatus Marsarchaeota group 1</taxon>
    </lineage>
</organism>
<name>A0A2R6A612_9ARCH</name>